<feature type="domain" description="Gfo/Idh/MocA-like oxidoreductase C-terminal" evidence="4">
    <location>
        <begin position="137"/>
        <end position="353"/>
    </location>
</feature>
<dbReference type="GO" id="GO:0016491">
    <property type="term" value="F:oxidoreductase activity"/>
    <property type="evidence" value="ECO:0007669"/>
    <property type="project" value="UniProtKB-KW"/>
</dbReference>
<dbReference type="AlphaFoldDB" id="A0A5C8IQG7"/>
<dbReference type="InterPro" id="IPR000683">
    <property type="entry name" value="Gfo/Idh/MocA-like_OxRdtase_N"/>
</dbReference>
<dbReference type="Proteomes" id="UP000321926">
    <property type="component" value="Unassembled WGS sequence"/>
</dbReference>
<keyword evidence="2" id="KW-0560">Oxidoreductase</keyword>
<reference evidence="5 6" key="1">
    <citation type="submission" date="2019-08" db="EMBL/GenBank/DDBJ databases">
        <authorList>
            <person name="Shi S."/>
        </authorList>
    </citation>
    <scope>NUCLEOTIDE SEQUENCE [LARGE SCALE GENOMIC DNA]</scope>
    <source>
        <strain evidence="5 6">GY10130</strain>
    </source>
</reference>
<dbReference type="InterPro" id="IPR036291">
    <property type="entry name" value="NAD(P)-bd_dom_sf"/>
</dbReference>
<proteinExistence type="inferred from homology"/>
<dbReference type="OrthoDB" id="9815825at2"/>
<dbReference type="PANTHER" id="PTHR43708">
    <property type="entry name" value="CONSERVED EXPRESSED OXIDOREDUCTASE (EUROFUNG)"/>
    <property type="match status" value="1"/>
</dbReference>
<protein>
    <submittedName>
        <fullName evidence="5">Oxidoreductase</fullName>
    </submittedName>
</protein>
<evidence type="ECO:0000313" key="5">
    <source>
        <dbReference type="EMBL" id="TXK23470.1"/>
    </source>
</evidence>
<keyword evidence="6" id="KW-1185">Reference proteome</keyword>
<comment type="similarity">
    <text evidence="1">Belongs to the Gfo/Idh/MocA family.</text>
</comment>
<comment type="caution">
    <text evidence="5">The sequence shown here is derived from an EMBL/GenBank/DDBJ whole genome shotgun (WGS) entry which is preliminary data.</text>
</comment>
<name>A0A5C8IQG7_9BACT</name>
<dbReference type="Gene3D" id="3.40.50.720">
    <property type="entry name" value="NAD(P)-binding Rossmann-like Domain"/>
    <property type="match status" value="1"/>
</dbReference>
<sequence>MKTSFNVGLIGFGLSGRVFQAPFLTLIEGFNLKKIRETRPENIKIAQVRYPEAQIVNHSDAILQDATIDLVVVASSSHTHFELAKQAILAGKHVVVEKPFTTTTAEADELIQLAKDQQRIITAFQNRRWDSDFKTVRKVINSGLLGNLVEYEAHFDRFRNFLKPDTWKEENLPGTGMLYDLGSHLIDQALCLFGLPQELSCQLKIQREGGRVIDNFRLMLQYPDLRVTLRAGMLVREAGPRYTLLGDQGSFLKYGLDVQEETLVAGILPTNMPEDEWGKEPEELWGRLNTDYQGLHLLGKIESERGHYKGFYQNLYNALVGEEELEIKPEQARNIIRVIELAIQSSQEKRTISFS</sequence>
<dbReference type="Pfam" id="PF01408">
    <property type="entry name" value="GFO_IDH_MocA"/>
    <property type="match status" value="1"/>
</dbReference>
<gene>
    <name evidence="5" type="ORF">FVR03_22605</name>
</gene>
<dbReference type="Gene3D" id="3.30.360.10">
    <property type="entry name" value="Dihydrodipicolinate Reductase, domain 2"/>
    <property type="match status" value="1"/>
</dbReference>
<dbReference type="InterPro" id="IPR004104">
    <property type="entry name" value="Gfo/Idh/MocA-like_OxRdtase_C"/>
</dbReference>
<evidence type="ECO:0000256" key="2">
    <source>
        <dbReference type="ARBA" id="ARBA00023002"/>
    </source>
</evidence>
<dbReference type="SUPFAM" id="SSF51735">
    <property type="entry name" value="NAD(P)-binding Rossmann-fold domains"/>
    <property type="match status" value="1"/>
</dbReference>
<accession>A0A5C8IQG7</accession>
<dbReference type="GO" id="GO:0000166">
    <property type="term" value="F:nucleotide binding"/>
    <property type="evidence" value="ECO:0007669"/>
    <property type="project" value="InterPro"/>
</dbReference>
<feature type="domain" description="Gfo/Idh/MocA-like oxidoreductase N-terminal" evidence="3">
    <location>
        <begin position="5"/>
        <end position="122"/>
    </location>
</feature>
<dbReference type="Pfam" id="PF02894">
    <property type="entry name" value="GFO_IDH_MocA_C"/>
    <property type="match status" value="1"/>
</dbReference>
<evidence type="ECO:0000259" key="4">
    <source>
        <dbReference type="Pfam" id="PF02894"/>
    </source>
</evidence>
<organism evidence="5 6">
    <name type="scientific">Pontibacter qinzhouensis</name>
    <dbReference type="NCBI Taxonomy" id="2603253"/>
    <lineage>
        <taxon>Bacteria</taxon>
        <taxon>Pseudomonadati</taxon>
        <taxon>Bacteroidota</taxon>
        <taxon>Cytophagia</taxon>
        <taxon>Cytophagales</taxon>
        <taxon>Hymenobacteraceae</taxon>
        <taxon>Pontibacter</taxon>
    </lineage>
</organism>
<evidence type="ECO:0000259" key="3">
    <source>
        <dbReference type="Pfam" id="PF01408"/>
    </source>
</evidence>
<evidence type="ECO:0000256" key="1">
    <source>
        <dbReference type="ARBA" id="ARBA00010928"/>
    </source>
</evidence>
<dbReference type="PANTHER" id="PTHR43708:SF5">
    <property type="entry name" value="CONSERVED EXPRESSED OXIDOREDUCTASE (EUROFUNG)-RELATED"/>
    <property type="match status" value="1"/>
</dbReference>
<evidence type="ECO:0000313" key="6">
    <source>
        <dbReference type="Proteomes" id="UP000321926"/>
    </source>
</evidence>
<dbReference type="InterPro" id="IPR051317">
    <property type="entry name" value="Gfo/Idh/MocA_oxidoreduct"/>
</dbReference>
<dbReference type="EMBL" id="VRTY01000145">
    <property type="protein sequence ID" value="TXK23470.1"/>
    <property type="molecule type" value="Genomic_DNA"/>
</dbReference>